<evidence type="ECO:0000313" key="4">
    <source>
        <dbReference type="EMBL" id="MFL9843668.1"/>
    </source>
</evidence>
<name>A0ABW8YU31_9FLAO</name>
<dbReference type="InterPro" id="IPR027385">
    <property type="entry name" value="Beta-barrel_OMP"/>
</dbReference>
<evidence type="ECO:0000313" key="5">
    <source>
        <dbReference type="Proteomes" id="UP001629156"/>
    </source>
</evidence>
<feature type="domain" description="Outer membrane protein beta-barrel" evidence="3">
    <location>
        <begin position="226"/>
        <end position="399"/>
    </location>
</feature>
<keyword evidence="1 2" id="KW-0732">Signal</keyword>
<dbReference type="Proteomes" id="UP001629156">
    <property type="component" value="Unassembled WGS sequence"/>
</dbReference>
<evidence type="ECO:0000256" key="2">
    <source>
        <dbReference type="SAM" id="SignalP"/>
    </source>
</evidence>
<dbReference type="RefSeq" id="WP_408083925.1">
    <property type="nucleotide sequence ID" value="NZ_JBELPZ010000003.1"/>
</dbReference>
<dbReference type="Pfam" id="PF13505">
    <property type="entry name" value="OMP_b-brl"/>
    <property type="match status" value="1"/>
</dbReference>
<evidence type="ECO:0000256" key="1">
    <source>
        <dbReference type="ARBA" id="ARBA00022729"/>
    </source>
</evidence>
<keyword evidence="5" id="KW-1185">Reference proteome</keyword>
<comment type="caution">
    <text evidence="4">The sequence shown here is derived from an EMBL/GenBank/DDBJ whole genome shotgun (WGS) entry which is preliminary data.</text>
</comment>
<gene>
    <name evidence="4" type="ORF">ABS766_04475</name>
</gene>
<organism evidence="4 5">
    <name type="scientific">Flavobacterium rhizosphaerae</name>
    <dbReference type="NCBI Taxonomy" id="3163298"/>
    <lineage>
        <taxon>Bacteria</taxon>
        <taxon>Pseudomonadati</taxon>
        <taxon>Bacteroidota</taxon>
        <taxon>Flavobacteriia</taxon>
        <taxon>Flavobacteriales</taxon>
        <taxon>Flavobacteriaceae</taxon>
        <taxon>Flavobacterium</taxon>
    </lineage>
</organism>
<proteinExistence type="predicted"/>
<dbReference type="EMBL" id="JBELPZ010000003">
    <property type="protein sequence ID" value="MFL9843668.1"/>
    <property type="molecule type" value="Genomic_DNA"/>
</dbReference>
<feature type="signal peptide" evidence="2">
    <location>
        <begin position="1"/>
        <end position="19"/>
    </location>
</feature>
<feature type="chain" id="PRO_5045892189" description="Outer membrane protein beta-barrel domain-containing protein" evidence="2">
    <location>
        <begin position="20"/>
        <end position="420"/>
    </location>
</feature>
<evidence type="ECO:0000259" key="3">
    <source>
        <dbReference type="Pfam" id="PF13505"/>
    </source>
</evidence>
<protein>
    <recommendedName>
        <fullName evidence="3">Outer membrane protein beta-barrel domain-containing protein</fullName>
    </recommendedName>
</protein>
<accession>A0ABW8YU31</accession>
<sequence>MRNFICFVAIFFVALTSTAQDKKGYYITNNNQRIDGYFEEDSNFNNASYIQFKPQGQDKFTKLNQDDIIELGVDNELKMVKKTVNIDISGTSDSNLSQYKDPSLQEKELFLTVLLEGDASLYYTSYNSNTRFFYEVTSKKIPLQQLINKRYVYNGKILQNNAYREQLFDALKCNNTADIKNFLNIEYNEKDIKPLFMSYNTCVNADYASYSEIKKSKTIYKYGVLAGLYNTTFNVEGLKPEVDDTNSLAFGIGGEFSAEFPKQNFGLYVRGEVEKLSQDAETNLQIDAYRSNKTSYSIDMYLYDVSVGGRYFFKINKSSKLYADLALVVTFPSEKNFELLSTTTYDYEGDIYTNNNDKTFSISTGLSLNFGAGYIFNDKFAAELRYETNRDLFNDTQNYVANPYSFKLQRFGLVLKYYIN</sequence>
<reference evidence="4 5" key="1">
    <citation type="submission" date="2024-06" db="EMBL/GenBank/DDBJ databases">
        <authorList>
            <person name="Kaempfer P."/>
            <person name="Viver T."/>
        </authorList>
    </citation>
    <scope>NUCLEOTIDE SEQUENCE [LARGE SCALE GENOMIC DNA]</scope>
    <source>
        <strain evidence="4 5">ST-119</strain>
    </source>
</reference>